<protein>
    <submittedName>
        <fullName evidence="1">Uncharacterized protein</fullName>
    </submittedName>
</protein>
<evidence type="ECO:0000313" key="1">
    <source>
        <dbReference type="EMBL" id="SHH20048.1"/>
    </source>
</evidence>
<keyword evidence="2" id="KW-1185">Reference proteome</keyword>
<dbReference type="OrthoDB" id="37088at2"/>
<organism evidence="1 2">
    <name type="scientific">Thermosipho atlanticus DSM 15807</name>
    <dbReference type="NCBI Taxonomy" id="1123380"/>
    <lineage>
        <taxon>Bacteria</taxon>
        <taxon>Thermotogati</taxon>
        <taxon>Thermotogota</taxon>
        <taxon>Thermotogae</taxon>
        <taxon>Thermotogales</taxon>
        <taxon>Fervidobacteriaceae</taxon>
        <taxon>Thermosipho</taxon>
    </lineage>
</organism>
<dbReference type="EMBL" id="FQXN01000001">
    <property type="protein sequence ID" value="SHH20048.1"/>
    <property type="molecule type" value="Genomic_DNA"/>
</dbReference>
<sequence>MIYDPEFLDRYHELQRKRSVIISILKNINSINLNNYKILIKNLEGRLKDKLKKLDISYFSLYTANLLYGKGALKARLNLFEEIGIMPNEIAEILFWANPQKYPFPNFQKKYSKHFIESERNRLKKSNLDDFLQLYALDTYKNAKNDFLIEIITEINSLKIYEFEKITWLRELIFELNPISRQKIKDSININEYIEKALFSKPVCEVILDGNNIIYWTIPPSLNNIEKVIWQLSQIKKLYFPFYIVFDKNVRYMYKSHIFNFPNVYFHSPADELIINLAISKKAKIISRDKFRDWDVNLKKYLLNIDI</sequence>
<dbReference type="AlphaFoldDB" id="A0A1M5R1J0"/>
<dbReference type="STRING" id="1123380.SAMN02745199_0275"/>
<name>A0A1M5R1J0_9BACT</name>
<reference evidence="2" key="1">
    <citation type="submission" date="2016-11" db="EMBL/GenBank/DDBJ databases">
        <authorList>
            <person name="Varghese N."/>
            <person name="Submissions S."/>
        </authorList>
    </citation>
    <scope>NUCLEOTIDE SEQUENCE [LARGE SCALE GENOMIC DNA]</scope>
    <source>
        <strain evidence="2">DSM 15807</strain>
    </source>
</reference>
<dbReference type="Proteomes" id="UP000242592">
    <property type="component" value="Unassembled WGS sequence"/>
</dbReference>
<evidence type="ECO:0000313" key="2">
    <source>
        <dbReference type="Proteomes" id="UP000242592"/>
    </source>
</evidence>
<dbReference type="RefSeq" id="WP_073071318.1">
    <property type="nucleotide sequence ID" value="NZ_FQXN01000001.1"/>
</dbReference>
<accession>A0A1M5R1J0</accession>
<gene>
    <name evidence="1" type="ORF">SAMN02745199_0275</name>
</gene>
<proteinExistence type="predicted"/>